<dbReference type="PANTHER" id="PTHR40562:SF1">
    <property type="entry name" value="NITRITE REDUCTASE (NADH) SMALL SUBUNIT"/>
    <property type="match status" value="1"/>
</dbReference>
<keyword evidence="4" id="KW-0408">Iron</keyword>
<dbReference type="InterPro" id="IPR036922">
    <property type="entry name" value="Rieske_2Fe-2S_sf"/>
</dbReference>
<dbReference type="CDD" id="cd03529">
    <property type="entry name" value="Rieske_NirD"/>
    <property type="match status" value="1"/>
</dbReference>
<dbReference type="Pfam" id="PF13806">
    <property type="entry name" value="Rieske_2"/>
    <property type="match status" value="1"/>
</dbReference>
<evidence type="ECO:0000256" key="1">
    <source>
        <dbReference type="ARBA" id="ARBA00022714"/>
    </source>
</evidence>
<keyword evidence="6" id="KW-0534">Nitrate assimilation</keyword>
<keyword evidence="1" id="KW-0001">2Fe-2S</keyword>
<gene>
    <name evidence="8" type="ORF">GCM10010411_29110</name>
</gene>
<dbReference type="Gene3D" id="2.102.10.10">
    <property type="entry name" value="Rieske [2Fe-2S] iron-sulphur domain"/>
    <property type="match status" value="1"/>
</dbReference>
<evidence type="ECO:0000256" key="2">
    <source>
        <dbReference type="ARBA" id="ARBA00022723"/>
    </source>
</evidence>
<sequence>MTTTPDLTISRTAVPPAAAPPAAGRWADVCSYRDLIPERGVCAMVDGVQVAIFRTFEGELFAVSNFDPFSNAYVISRGILGSRGGAPTVASPMFKDVFDLRTGVCLADPEVALPTFPIRRAAGDRVEVAVAYEHRGIDEHRGSDEQRGSDEHRE</sequence>
<dbReference type="SUPFAM" id="SSF50022">
    <property type="entry name" value="ISP domain"/>
    <property type="match status" value="1"/>
</dbReference>
<keyword evidence="5" id="KW-0411">Iron-sulfur</keyword>
<comment type="caution">
    <text evidence="8">The sequence shown here is derived from an EMBL/GenBank/DDBJ whole genome shotgun (WGS) entry which is preliminary data.</text>
</comment>
<feature type="domain" description="Rieske" evidence="7">
    <location>
        <begin position="27"/>
        <end position="127"/>
    </location>
</feature>
<evidence type="ECO:0000256" key="5">
    <source>
        <dbReference type="ARBA" id="ARBA00023014"/>
    </source>
</evidence>
<name>A0ABP6BYS9_9ACTN</name>
<keyword evidence="9" id="KW-1185">Reference proteome</keyword>
<keyword evidence="3" id="KW-0560">Oxidoreductase</keyword>
<dbReference type="InterPro" id="IPR012748">
    <property type="entry name" value="Rieske-like_NirD"/>
</dbReference>
<dbReference type="InterPro" id="IPR017881">
    <property type="entry name" value="NirD"/>
</dbReference>
<keyword evidence="2" id="KW-0479">Metal-binding</keyword>
<evidence type="ECO:0000256" key="6">
    <source>
        <dbReference type="ARBA" id="ARBA00023063"/>
    </source>
</evidence>
<dbReference type="RefSeq" id="WP_344541209.1">
    <property type="nucleotide sequence ID" value="NZ_BAAATD010000003.1"/>
</dbReference>
<proteinExistence type="predicted"/>
<protein>
    <recommendedName>
        <fullName evidence="7">Rieske domain-containing protein</fullName>
    </recommendedName>
</protein>
<evidence type="ECO:0000256" key="4">
    <source>
        <dbReference type="ARBA" id="ARBA00023004"/>
    </source>
</evidence>
<reference evidence="9" key="1">
    <citation type="journal article" date="2019" name="Int. J. Syst. Evol. Microbiol.">
        <title>The Global Catalogue of Microorganisms (GCM) 10K type strain sequencing project: providing services to taxonomists for standard genome sequencing and annotation.</title>
        <authorList>
            <consortium name="The Broad Institute Genomics Platform"/>
            <consortium name="The Broad Institute Genome Sequencing Center for Infectious Disease"/>
            <person name="Wu L."/>
            <person name="Ma J."/>
        </authorList>
    </citation>
    <scope>NUCLEOTIDE SEQUENCE [LARGE SCALE GENOMIC DNA]</scope>
    <source>
        <strain evidence="9">JCM 6833</strain>
    </source>
</reference>
<accession>A0ABP6BYS9</accession>
<dbReference type="EMBL" id="BAAATD010000003">
    <property type="protein sequence ID" value="GAA2594114.1"/>
    <property type="molecule type" value="Genomic_DNA"/>
</dbReference>
<dbReference type="PROSITE" id="PS51296">
    <property type="entry name" value="RIESKE"/>
    <property type="match status" value="1"/>
</dbReference>
<evidence type="ECO:0000313" key="9">
    <source>
        <dbReference type="Proteomes" id="UP001501509"/>
    </source>
</evidence>
<organism evidence="8 9">
    <name type="scientific">Actinomadura fulvescens</name>
    <dbReference type="NCBI Taxonomy" id="46160"/>
    <lineage>
        <taxon>Bacteria</taxon>
        <taxon>Bacillati</taxon>
        <taxon>Actinomycetota</taxon>
        <taxon>Actinomycetes</taxon>
        <taxon>Streptosporangiales</taxon>
        <taxon>Thermomonosporaceae</taxon>
        <taxon>Actinomadura</taxon>
    </lineage>
</organism>
<evidence type="ECO:0000313" key="8">
    <source>
        <dbReference type="EMBL" id="GAA2594114.1"/>
    </source>
</evidence>
<dbReference type="PROSITE" id="PS51300">
    <property type="entry name" value="NIRD"/>
    <property type="match status" value="1"/>
</dbReference>
<evidence type="ECO:0000256" key="3">
    <source>
        <dbReference type="ARBA" id="ARBA00023002"/>
    </source>
</evidence>
<dbReference type="NCBIfam" id="TIGR02378">
    <property type="entry name" value="nirD_assim_sml"/>
    <property type="match status" value="1"/>
</dbReference>
<dbReference type="Proteomes" id="UP001501509">
    <property type="component" value="Unassembled WGS sequence"/>
</dbReference>
<evidence type="ECO:0000259" key="7">
    <source>
        <dbReference type="PROSITE" id="PS51296"/>
    </source>
</evidence>
<dbReference type="InterPro" id="IPR017941">
    <property type="entry name" value="Rieske_2Fe-2S"/>
</dbReference>
<dbReference type="PANTHER" id="PTHR40562">
    <property type="match status" value="1"/>
</dbReference>